<comment type="caution">
    <text evidence="2">The sequence shown here is derived from an EMBL/GenBank/DDBJ whole genome shotgun (WGS) entry which is preliminary data.</text>
</comment>
<organism evidence="2 3">
    <name type="scientific">Aeoliella straminimaris</name>
    <dbReference type="NCBI Taxonomy" id="2954799"/>
    <lineage>
        <taxon>Bacteria</taxon>
        <taxon>Pseudomonadati</taxon>
        <taxon>Planctomycetota</taxon>
        <taxon>Planctomycetia</taxon>
        <taxon>Pirellulales</taxon>
        <taxon>Lacipirellulaceae</taxon>
        <taxon>Aeoliella</taxon>
    </lineage>
</organism>
<keyword evidence="1" id="KW-0732">Signal</keyword>
<dbReference type="PROSITE" id="PS51257">
    <property type="entry name" value="PROKAR_LIPOPROTEIN"/>
    <property type="match status" value="1"/>
</dbReference>
<feature type="signal peptide" evidence="1">
    <location>
        <begin position="1"/>
        <end position="21"/>
    </location>
</feature>
<gene>
    <name evidence="2" type="ORF">NG895_12670</name>
</gene>
<proteinExistence type="predicted"/>
<sequence>MRPRFRFGLHGLSLAACVLFAANHSFDADASQPYDGWTSGEAIPLGVDVGPIGGTRDYEVKPLGTADAFGNGPYDLFLADRKLLPFRRFHTDGTPIYGQPLGFDIPSRSAALVTDLDSGLWAVYLSGTSLRLAKYDAKKRSFESTDVRGSSLPRGARSLAATRTPGGQLLAFFSVPDGEPYYPTDAHHHSPDFRPFDGAGIWRGGLPFSVLGGAKFEDGLALGQHQMKFPIFEKARDFQFSNPGITVVDFGPGRERDIIASDRHGTFFYYHNRSINSIDLDPAVFASDERGNALRHPGINPTPAALPSADSGQSDLLVGDTGLLWFYRFTGRFNEQGGPIYRPPNRVLVENPTMVLGALPVITAGDLDNDGLLDLVAGNDVGDIYFVRNIGSKTTPTFDVPQLVEAGGDVLKVNAGYGMIQGPGEARWGYTCPTLCDWNNDGLLDIIFNSIRADVTVLLHIPGSNPPAFEKPVELKCDSLELHLVWRTQPAVTNWGQNGRNCIVVNDENNHLRCFWRIDDYNVRRGDILRLTTGEPIQTHSKRVAGQLGRTKIQAIDWDGDGAIDLLCGTGRTAAIPGEGGYPEDVLEGDERHAAVLLLRNAGSNADPVFEYPKVLQHEGKAIDMGTHSCSPLAVDLGRGKLDLMVEMEQGVVLFFPREELSWPNVKRTDR</sequence>
<accession>A0A9X2FAQ7</accession>
<name>A0A9X2FAQ7_9BACT</name>
<feature type="chain" id="PRO_5040739056" evidence="1">
    <location>
        <begin position="22"/>
        <end position="671"/>
    </location>
</feature>
<dbReference type="AlphaFoldDB" id="A0A9X2FAQ7"/>
<protein>
    <submittedName>
        <fullName evidence="2">FG-GAP-like repeat-containing protein</fullName>
    </submittedName>
</protein>
<evidence type="ECO:0000256" key="1">
    <source>
        <dbReference type="SAM" id="SignalP"/>
    </source>
</evidence>
<dbReference type="Gene3D" id="2.130.10.130">
    <property type="entry name" value="Integrin alpha, N-terminal"/>
    <property type="match status" value="1"/>
</dbReference>
<dbReference type="InterPro" id="IPR028994">
    <property type="entry name" value="Integrin_alpha_N"/>
</dbReference>
<evidence type="ECO:0000313" key="3">
    <source>
        <dbReference type="Proteomes" id="UP001155241"/>
    </source>
</evidence>
<dbReference type="RefSeq" id="WP_252852879.1">
    <property type="nucleotide sequence ID" value="NZ_JAMXLR010000038.1"/>
</dbReference>
<dbReference type="SUPFAM" id="SSF69318">
    <property type="entry name" value="Integrin alpha N-terminal domain"/>
    <property type="match status" value="1"/>
</dbReference>
<keyword evidence="3" id="KW-1185">Reference proteome</keyword>
<reference evidence="2" key="1">
    <citation type="submission" date="2022-06" db="EMBL/GenBank/DDBJ databases">
        <title>Aeoliella straminimaris, a novel planctomycete from sediments.</title>
        <authorList>
            <person name="Vitorino I.R."/>
            <person name="Lage O.M."/>
        </authorList>
    </citation>
    <scope>NUCLEOTIDE SEQUENCE</scope>
    <source>
        <strain evidence="2">ICT_H6.2</strain>
    </source>
</reference>
<dbReference type="Proteomes" id="UP001155241">
    <property type="component" value="Unassembled WGS sequence"/>
</dbReference>
<evidence type="ECO:0000313" key="2">
    <source>
        <dbReference type="EMBL" id="MCO6044763.1"/>
    </source>
</evidence>
<dbReference type="EMBL" id="JAMXLR010000038">
    <property type="protein sequence ID" value="MCO6044763.1"/>
    <property type="molecule type" value="Genomic_DNA"/>
</dbReference>